<name>A0A9Q3J3L3_9BASI</name>
<dbReference type="AlphaFoldDB" id="A0A9Q3J3L3"/>
<organism evidence="1 2">
    <name type="scientific">Austropuccinia psidii MF-1</name>
    <dbReference type="NCBI Taxonomy" id="1389203"/>
    <lineage>
        <taxon>Eukaryota</taxon>
        <taxon>Fungi</taxon>
        <taxon>Dikarya</taxon>
        <taxon>Basidiomycota</taxon>
        <taxon>Pucciniomycotina</taxon>
        <taxon>Pucciniomycetes</taxon>
        <taxon>Pucciniales</taxon>
        <taxon>Sphaerophragmiaceae</taxon>
        <taxon>Austropuccinia</taxon>
    </lineage>
</organism>
<dbReference type="EMBL" id="AVOT02061962">
    <property type="protein sequence ID" value="MBW0555087.1"/>
    <property type="molecule type" value="Genomic_DNA"/>
</dbReference>
<reference evidence="1" key="1">
    <citation type="submission" date="2021-03" db="EMBL/GenBank/DDBJ databases">
        <title>Draft genome sequence of rust myrtle Austropuccinia psidii MF-1, a brazilian biotype.</title>
        <authorList>
            <person name="Quecine M.C."/>
            <person name="Pachon D.M.R."/>
            <person name="Bonatelli M.L."/>
            <person name="Correr F.H."/>
            <person name="Franceschini L.M."/>
            <person name="Leite T.F."/>
            <person name="Margarido G.R.A."/>
            <person name="Almeida C.A."/>
            <person name="Ferrarezi J.A."/>
            <person name="Labate C.A."/>
        </authorList>
    </citation>
    <scope>NUCLEOTIDE SEQUENCE</scope>
    <source>
        <strain evidence="1">MF-1</strain>
    </source>
</reference>
<sequence>MEDLSILKINDKLRILKYHFLEVINNTNQFATHLAKGDSERQKLNNQIIANVEEIHEIYEPHMAKHSTPLTEEKRSVKGSLTAFLGETPICGKDILKLEEWPIFSSDREYHHIEFIRTIDKFQEDFHIPDEIIVGKLHSLFTRTAKKCY</sequence>
<accession>A0A9Q3J3L3</accession>
<evidence type="ECO:0000313" key="1">
    <source>
        <dbReference type="EMBL" id="MBW0555087.1"/>
    </source>
</evidence>
<proteinExistence type="predicted"/>
<comment type="caution">
    <text evidence="1">The sequence shown here is derived from an EMBL/GenBank/DDBJ whole genome shotgun (WGS) entry which is preliminary data.</text>
</comment>
<evidence type="ECO:0000313" key="2">
    <source>
        <dbReference type="Proteomes" id="UP000765509"/>
    </source>
</evidence>
<gene>
    <name evidence="1" type="ORF">O181_094802</name>
</gene>
<dbReference type="Proteomes" id="UP000765509">
    <property type="component" value="Unassembled WGS sequence"/>
</dbReference>
<keyword evidence="2" id="KW-1185">Reference proteome</keyword>
<protein>
    <submittedName>
        <fullName evidence="1">Uncharacterized protein</fullName>
    </submittedName>
</protein>